<dbReference type="EMBL" id="BOPF01000007">
    <property type="protein sequence ID" value="GIJ45306.1"/>
    <property type="molecule type" value="Genomic_DNA"/>
</dbReference>
<name>A0A8J3YJY2_9ACTN</name>
<keyword evidence="2" id="KW-1185">Reference proteome</keyword>
<comment type="caution">
    <text evidence="1">The sequence shown here is derived from an EMBL/GenBank/DDBJ whole genome shotgun (WGS) entry which is preliminary data.</text>
</comment>
<protein>
    <submittedName>
        <fullName evidence="1">Uncharacterized protein</fullName>
    </submittedName>
</protein>
<gene>
    <name evidence="1" type="ORF">Val02_21920</name>
</gene>
<reference evidence="1" key="1">
    <citation type="submission" date="2021-01" db="EMBL/GenBank/DDBJ databases">
        <title>Whole genome shotgun sequence of Virgisporangium aliadipatigenens NBRC 105644.</title>
        <authorList>
            <person name="Komaki H."/>
            <person name="Tamura T."/>
        </authorList>
    </citation>
    <scope>NUCLEOTIDE SEQUENCE</scope>
    <source>
        <strain evidence="1">NBRC 105644</strain>
    </source>
</reference>
<sequence length="150" mass="16557">MYPEENRPTGPFEPASDLDASSARIAAEASVQAGGTAFGIKLSDNGLAVGWLGRNSSDWAVLADSPQPLEPYIYDGKTYFKIPGEAKYMSISNNAYVGFYKWAGATVFHQEGEYLVSDHNGQKLSMYSTDNAYLYCWDKYTVLEAQLVTR</sequence>
<dbReference type="Proteomes" id="UP000619260">
    <property type="component" value="Unassembled WGS sequence"/>
</dbReference>
<evidence type="ECO:0000313" key="2">
    <source>
        <dbReference type="Proteomes" id="UP000619260"/>
    </source>
</evidence>
<evidence type="ECO:0000313" key="1">
    <source>
        <dbReference type="EMBL" id="GIJ45306.1"/>
    </source>
</evidence>
<organism evidence="1 2">
    <name type="scientific">Virgisporangium aliadipatigenens</name>
    <dbReference type="NCBI Taxonomy" id="741659"/>
    <lineage>
        <taxon>Bacteria</taxon>
        <taxon>Bacillati</taxon>
        <taxon>Actinomycetota</taxon>
        <taxon>Actinomycetes</taxon>
        <taxon>Micromonosporales</taxon>
        <taxon>Micromonosporaceae</taxon>
        <taxon>Virgisporangium</taxon>
    </lineage>
</organism>
<dbReference type="AlphaFoldDB" id="A0A8J3YJY2"/>
<proteinExistence type="predicted"/>
<accession>A0A8J3YJY2</accession>
<dbReference type="RefSeq" id="WP_203898868.1">
    <property type="nucleotide sequence ID" value="NZ_BOPF01000007.1"/>
</dbReference>